<organism evidence="2 3">
    <name type="scientific">Falsiroseomonas stagni DSM 19981</name>
    <dbReference type="NCBI Taxonomy" id="1123062"/>
    <lineage>
        <taxon>Bacteria</taxon>
        <taxon>Pseudomonadati</taxon>
        <taxon>Pseudomonadota</taxon>
        <taxon>Alphaproteobacteria</taxon>
        <taxon>Acetobacterales</taxon>
        <taxon>Roseomonadaceae</taxon>
        <taxon>Falsiroseomonas</taxon>
    </lineage>
</organism>
<dbReference type="GO" id="GO:0004527">
    <property type="term" value="F:exonuclease activity"/>
    <property type="evidence" value="ECO:0007669"/>
    <property type="project" value="UniProtKB-KW"/>
</dbReference>
<dbReference type="Pfam" id="PF03372">
    <property type="entry name" value="Exo_endo_phos"/>
    <property type="match status" value="1"/>
</dbReference>
<dbReference type="Gene3D" id="3.60.10.10">
    <property type="entry name" value="Endonuclease/exonuclease/phosphatase"/>
    <property type="match status" value="1"/>
</dbReference>
<dbReference type="OrthoDB" id="9813425at2"/>
<name>A0A1I4BW36_9PROT</name>
<reference evidence="2 3" key="1">
    <citation type="submission" date="2016-10" db="EMBL/GenBank/DDBJ databases">
        <authorList>
            <person name="de Groot N.N."/>
        </authorList>
    </citation>
    <scope>NUCLEOTIDE SEQUENCE [LARGE SCALE GENOMIC DNA]</scope>
    <source>
        <strain evidence="2 3">DSM 19981</strain>
    </source>
</reference>
<gene>
    <name evidence="2" type="ORF">SAMN02745775_106139</name>
</gene>
<evidence type="ECO:0000313" key="2">
    <source>
        <dbReference type="EMBL" id="SFK72289.1"/>
    </source>
</evidence>
<keyword evidence="2" id="KW-0378">Hydrolase</keyword>
<dbReference type="SUPFAM" id="SSF56219">
    <property type="entry name" value="DNase I-like"/>
    <property type="match status" value="1"/>
</dbReference>
<sequence length="227" mass="24322">MRVATWNIHRGRAAFGRFRPDRIAAVVAQIAPDLMALQEAQHHLRRHDAMLDLAAIEAATGLVPLRVDPLQQGWRGNVLLARRDARLLSAPRGLRLGGWEPRGGIQADLDLGFGPFRLLCAHLSLGPARRRAQAAALLAAIKPGLPVLLMGDLNEWRPGGSALAVLAPAFGHPAMVPSFPAFRPLLALDHILSHPQGLVTGVAVHATPAARRASDHLPLVARFTPSG</sequence>
<protein>
    <submittedName>
        <fullName evidence="2">Metal-dependent hydrolase, endonuclease/exonuclease/phosphatase family</fullName>
    </submittedName>
</protein>
<dbReference type="RefSeq" id="WP_092960988.1">
    <property type="nucleotide sequence ID" value="NZ_FOSQ01000006.1"/>
</dbReference>
<evidence type="ECO:0000313" key="3">
    <source>
        <dbReference type="Proteomes" id="UP000199473"/>
    </source>
</evidence>
<dbReference type="InterPro" id="IPR005135">
    <property type="entry name" value="Endo/exonuclease/phosphatase"/>
</dbReference>
<keyword evidence="2" id="KW-0540">Nuclease</keyword>
<dbReference type="InterPro" id="IPR036691">
    <property type="entry name" value="Endo/exonu/phosph_ase_sf"/>
</dbReference>
<proteinExistence type="predicted"/>
<feature type="domain" description="Endonuclease/exonuclease/phosphatase" evidence="1">
    <location>
        <begin position="4"/>
        <end position="216"/>
    </location>
</feature>
<dbReference type="STRING" id="1123062.SAMN02745775_106139"/>
<evidence type="ECO:0000259" key="1">
    <source>
        <dbReference type="Pfam" id="PF03372"/>
    </source>
</evidence>
<keyword evidence="3" id="KW-1185">Reference proteome</keyword>
<keyword evidence="2" id="KW-0255">Endonuclease</keyword>
<dbReference type="AlphaFoldDB" id="A0A1I4BW36"/>
<dbReference type="GO" id="GO:0004519">
    <property type="term" value="F:endonuclease activity"/>
    <property type="evidence" value="ECO:0007669"/>
    <property type="project" value="UniProtKB-KW"/>
</dbReference>
<dbReference type="EMBL" id="FOSQ01000006">
    <property type="protein sequence ID" value="SFK72289.1"/>
    <property type="molecule type" value="Genomic_DNA"/>
</dbReference>
<accession>A0A1I4BW36</accession>
<keyword evidence="2" id="KW-0269">Exonuclease</keyword>
<dbReference type="Proteomes" id="UP000199473">
    <property type="component" value="Unassembled WGS sequence"/>
</dbReference>